<feature type="non-terminal residue" evidence="1">
    <location>
        <position position="1"/>
    </location>
</feature>
<reference evidence="1 2" key="1">
    <citation type="journal article" date="2015" name="Proc. Natl. Acad. Sci. U.S.A.">
        <title>The resurrection genome of Boea hygrometrica: A blueprint for survival of dehydration.</title>
        <authorList>
            <person name="Xiao L."/>
            <person name="Yang G."/>
            <person name="Zhang L."/>
            <person name="Yang X."/>
            <person name="Zhao S."/>
            <person name="Ji Z."/>
            <person name="Zhou Q."/>
            <person name="Hu M."/>
            <person name="Wang Y."/>
            <person name="Chen M."/>
            <person name="Xu Y."/>
            <person name="Jin H."/>
            <person name="Xiao X."/>
            <person name="Hu G."/>
            <person name="Bao F."/>
            <person name="Hu Y."/>
            <person name="Wan P."/>
            <person name="Li L."/>
            <person name="Deng X."/>
            <person name="Kuang T."/>
            <person name="Xiang C."/>
            <person name="Zhu J.K."/>
            <person name="Oliver M.J."/>
            <person name="He Y."/>
        </authorList>
    </citation>
    <scope>NUCLEOTIDE SEQUENCE [LARGE SCALE GENOMIC DNA]</scope>
    <source>
        <strain evidence="2">cv. XS01</strain>
    </source>
</reference>
<evidence type="ECO:0000313" key="2">
    <source>
        <dbReference type="Proteomes" id="UP000250235"/>
    </source>
</evidence>
<protein>
    <recommendedName>
        <fullName evidence="3">Reverse transcriptase RNase H-like domain-containing protein</fullName>
    </recommendedName>
</protein>
<evidence type="ECO:0008006" key="3">
    <source>
        <dbReference type="Google" id="ProtNLM"/>
    </source>
</evidence>
<keyword evidence="2" id="KW-1185">Reference proteome</keyword>
<evidence type="ECO:0000313" key="1">
    <source>
        <dbReference type="EMBL" id="KZT76217.1"/>
    </source>
</evidence>
<organism evidence="1 2">
    <name type="scientific">Dorcoceras hygrometricum</name>
    <dbReference type="NCBI Taxonomy" id="472368"/>
    <lineage>
        <taxon>Eukaryota</taxon>
        <taxon>Viridiplantae</taxon>
        <taxon>Streptophyta</taxon>
        <taxon>Embryophyta</taxon>
        <taxon>Tracheophyta</taxon>
        <taxon>Spermatophyta</taxon>
        <taxon>Magnoliopsida</taxon>
        <taxon>eudicotyledons</taxon>
        <taxon>Gunneridae</taxon>
        <taxon>Pentapetalae</taxon>
        <taxon>asterids</taxon>
        <taxon>lamiids</taxon>
        <taxon>Lamiales</taxon>
        <taxon>Gesneriaceae</taxon>
        <taxon>Didymocarpoideae</taxon>
        <taxon>Trichosporeae</taxon>
        <taxon>Loxocarpinae</taxon>
        <taxon>Dorcoceras</taxon>
    </lineage>
</organism>
<dbReference type="AlphaFoldDB" id="A0A2Z6ZSM9"/>
<dbReference type="OrthoDB" id="1000633at2759"/>
<gene>
    <name evidence="1" type="ORF">F511_46758</name>
</gene>
<name>A0A2Z6ZSM9_9LAMI</name>
<sequence>KKLSPKKARWQDFLAELDYVIEHRPGKANVVADALSRKAKFASISTVLGDLPTRIKEGLGHDPVAK</sequence>
<dbReference type="Proteomes" id="UP000250235">
    <property type="component" value="Unassembled WGS sequence"/>
</dbReference>
<accession>A0A2Z6ZSM9</accession>
<dbReference type="EMBL" id="KV141851">
    <property type="protein sequence ID" value="KZT76217.1"/>
    <property type="molecule type" value="Genomic_DNA"/>
</dbReference>
<proteinExistence type="predicted"/>